<sequence>MVMAAACGVDGENGGLGCDAGWATAVELRKAGGYGATGRDRRSTGWEQSTMTKKTTPAACSEEARTRIDDEKQGQCGGGFEFVVVGFMNWGRGEFGYGSEE</sequence>
<dbReference type="EMBL" id="JBEDUW010000169">
    <property type="protein sequence ID" value="KAK9905200.1"/>
    <property type="molecule type" value="Genomic_DNA"/>
</dbReference>
<proteinExistence type="predicted"/>
<gene>
    <name evidence="2" type="ORF">M0R45_000396</name>
</gene>
<keyword evidence="3" id="KW-1185">Reference proteome</keyword>
<dbReference type="AlphaFoldDB" id="A0AAW1VKU2"/>
<evidence type="ECO:0000313" key="2">
    <source>
        <dbReference type="EMBL" id="KAK9905200.1"/>
    </source>
</evidence>
<accession>A0AAW1VKU2</accession>
<protein>
    <submittedName>
        <fullName evidence="2">Uncharacterized protein</fullName>
    </submittedName>
</protein>
<evidence type="ECO:0000313" key="3">
    <source>
        <dbReference type="Proteomes" id="UP001457282"/>
    </source>
</evidence>
<organism evidence="2 3">
    <name type="scientific">Rubus argutus</name>
    <name type="common">Southern blackberry</name>
    <dbReference type="NCBI Taxonomy" id="59490"/>
    <lineage>
        <taxon>Eukaryota</taxon>
        <taxon>Viridiplantae</taxon>
        <taxon>Streptophyta</taxon>
        <taxon>Embryophyta</taxon>
        <taxon>Tracheophyta</taxon>
        <taxon>Spermatophyta</taxon>
        <taxon>Magnoliopsida</taxon>
        <taxon>eudicotyledons</taxon>
        <taxon>Gunneridae</taxon>
        <taxon>Pentapetalae</taxon>
        <taxon>rosids</taxon>
        <taxon>fabids</taxon>
        <taxon>Rosales</taxon>
        <taxon>Rosaceae</taxon>
        <taxon>Rosoideae</taxon>
        <taxon>Rosoideae incertae sedis</taxon>
        <taxon>Rubus</taxon>
    </lineage>
</organism>
<feature type="region of interest" description="Disordered" evidence="1">
    <location>
        <begin position="34"/>
        <end position="66"/>
    </location>
</feature>
<evidence type="ECO:0000256" key="1">
    <source>
        <dbReference type="SAM" id="MobiDB-lite"/>
    </source>
</evidence>
<feature type="compositionally biased region" description="Polar residues" evidence="1">
    <location>
        <begin position="45"/>
        <end position="55"/>
    </location>
</feature>
<name>A0AAW1VKU2_RUBAR</name>
<dbReference type="Proteomes" id="UP001457282">
    <property type="component" value="Unassembled WGS sequence"/>
</dbReference>
<comment type="caution">
    <text evidence="2">The sequence shown here is derived from an EMBL/GenBank/DDBJ whole genome shotgun (WGS) entry which is preliminary data.</text>
</comment>
<reference evidence="2 3" key="1">
    <citation type="journal article" date="2023" name="G3 (Bethesda)">
        <title>A chromosome-length genome assembly and annotation of blackberry (Rubus argutus, cv. 'Hillquist').</title>
        <authorList>
            <person name="Bruna T."/>
            <person name="Aryal R."/>
            <person name="Dudchenko O."/>
            <person name="Sargent D.J."/>
            <person name="Mead D."/>
            <person name="Buti M."/>
            <person name="Cavallini A."/>
            <person name="Hytonen T."/>
            <person name="Andres J."/>
            <person name="Pham M."/>
            <person name="Weisz D."/>
            <person name="Mascagni F."/>
            <person name="Usai G."/>
            <person name="Natali L."/>
            <person name="Bassil N."/>
            <person name="Fernandez G.E."/>
            <person name="Lomsadze A."/>
            <person name="Armour M."/>
            <person name="Olukolu B."/>
            <person name="Poorten T."/>
            <person name="Britton C."/>
            <person name="Davik J."/>
            <person name="Ashrafi H."/>
            <person name="Aiden E.L."/>
            <person name="Borodovsky M."/>
            <person name="Worthington M."/>
        </authorList>
    </citation>
    <scope>NUCLEOTIDE SEQUENCE [LARGE SCALE GENOMIC DNA]</scope>
    <source>
        <strain evidence="2">PI 553951</strain>
    </source>
</reference>